<keyword evidence="2" id="KW-1185">Reference proteome</keyword>
<gene>
    <name evidence="1" type="ORF">SAMN02927921_03850</name>
</gene>
<dbReference type="EMBL" id="FPJE01000031">
    <property type="protein sequence ID" value="SFW74088.1"/>
    <property type="molecule type" value="Genomic_DNA"/>
</dbReference>
<sequence length="39" mass="4606">MFNFDFIRMKINGIGKPKEPGINALNDYIEIWKKVSYSK</sequence>
<dbReference type="Proteomes" id="UP000182248">
    <property type="component" value="Unassembled WGS sequence"/>
</dbReference>
<protein>
    <submittedName>
        <fullName evidence="1">Uncharacterized protein</fullName>
    </submittedName>
</protein>
<dbReference type="STRING" id="1150368.SAMN02927921_03850"/>
<accession>A0A1K1RPJ7</accession>
<evidence type="ECO:0000313" key="2">
    <source>
        <dbReference type="Proteomes" id="UP000182248"/>
    </source>
</evidence>
<evidence type="ECO:0000313" key="1">
    <source>
        <dbReference type="EMBL" id="SFW74088.1"/>
    </source>
</evidence>
<organism evidence="1 2">
    <name type="scientific">Sinomicrobium oceani</name>
    <dbReference type="NCBI Taxonomy" id="1150368"/>
    <lineage>
        <taxon>Bacteria</taxon>
        <taxon>Pseudomonadati</taxon>
        <taxon>Bacteroidota</taxon>
        <taxon>Flavobacteriia</taxon>
        <taxon>Flavobacteriales</taxon>
        <taxon>Flavobacteriaceae</taxon>
        <taxon>Sinomicrobium</taxon>
    </lineage>
</organism>
<reference evidence="1 2" key="1">
    <citation type="submission" date="2016-11" db="EMBL/GenBank/DDBJ databases">
        <authorList>
            <person name="Jaros S."/>
            <person name="Januszkiewicz K."/>
            <person name="Wedrychowicz H."/>
        </authorList>
    </citation>
    <scope>NUCLEOTIDE SEQUENCE [LARGE SCALE GENOMIC DNA]</scope>
    <source>
        <strain evidence="1 2">CGMCC 1.12145</strain>
    </source>
</reference>
<proteinExistence type="predicted"/>
<dbReference type="AlphaFoldDB" id="A0A1K1RPJ7"/>
<name>A0A1K1RPJ7_9FLAO</name>